<reference evidence="1" key="1">
    <citation type="submission" date="2019-09" db="EMBL/GenBank/DDBJ databases">
        <authorList>
            <consortium name="PulseNet: The National Subtyping Network for Foodborne Disease Surveillance"/>
            <person name="Tarr C.L."/>
            <person name="Trees E."/>
            <person name="Katz L.S."/>
            <person name="Carleton-Romer H.A."/>
            <person name="Stroika S."/>
            <person name="Kucerova Z."/>
            <person name="Roache K.F."/>
            <person name="Sabol A.L."/>
            <person name="Besser J."/>
            <person name="Gerner-Smidt P."/>
        </authorList>
    </citation>
    <scope>NUCLEOTIDE SEQUENCE</scope>
    <source>
        <strain evidence="1">PNUSAS098355</strain>
    </source>
</reference>
<dbReference type="EMBL" id="AAKMWJ010000177">
    <property type="protein sequence ID" value="ECT4668387.1"/>
    <property type="molecule type" value="Genomic_DNA"/>
</dbReference>
<protein>
    <submittedName>
        <fullName evidence="1">Reverse transcriptase</fullName>
    </submittedName>
</protein>
<dbReference type="AlphaFoldDB" id="A0A601DLX0"/>
<keyword evidence="1" id="KW-0808">Transferase</keyword>
<evidence type="ECO:0000313" key="1">
    <source>
        <dbReference type="EMBL" id="ECT4668387.1"/>
    </source>
</evidence>
<name>A0A601DLX0_SALER</name>
<keyword evidence="1" id="KW-0695">RNA-directed DNA polymerase</keyword>
<gene>
    <name evidence="1" type="ORF">F2180_21220</name>
</gene>
<accession>A0A601DLX0</accession>
<comment type="caution">
    <text evidence="1">The sequence shown here is derived from an EMBL/GenBank/DDBJ whole genome shotgun (WGS) entry which is preliminary data.</text>
</comment>
<feature type="non-terminal residue" evidence="1">
    <location>
        <position position="40"/>
    </location>
</feature>
<proteinExistence type="predicted"/>
<organism evidence="1">
    <name type="scientific">Salmonella enterica</name>
    <name type="common">Salmonella choleraesuis</name>
    <dbReference type="NCBI Taxonomy" id="28901"/>
    <lineage>
        <taxon>Bacteria</taxon>
        <taxon>Pseudomonadati</taxon>
        <taxon>Pseudomonadota</taxon>
        <taxon>Gammaproteobacteria</taxon>
        <taxon>Enterobacterales</taxon>
        <taxon>Enterobacteriaceae</taxon>
        <taxon>Salmonella</taxon>
    </lineage>
</organism>
<sequence>MNRQPFTSSALKRNLSESEKAYYFKKNNFAELELLISDAV</sequence>
<dbReference type="GO" id="GO:0003964">
    <property type="term" value="F:RNA-directed DNA polymerase activity"/>
    <property type="evidence" value="ECO:0007669"/>
    <property type="project" value="UniProtKB-KW"/>
</dbReference>
<keyword evidence="1" id="KW-0548">Nucleotidyltransferase</keyword>